<dbReference type="PANTHER" id="PTHR36166:SF1">
    <property type="entry name" value="SRPBCC DOMAIN-CONTAINING PROTEIN"/>
    <property type="match status" value="1"/>
</dbReference>
<dbReference type="CDD" id="cd07822">
    <property type="entry name" value="SRPBCC_4"/>
    <property type="match status" value="1"/>
</dbReference>
<name>A0A4Q4ZKR1_9ACTN</name>
<proteinExistence type="predicted"/>
<dbReference type="Gene3D" id="3.30.530.20">
    <property type="match status" value="1"/>
</dbReference>
<dbReference type="InterPro" id="IPR023393">
    <property type="entry name" value="START-like_dom_sf"/>
</dbReference>
<evidence type="ECO:0000313" key="2">
    <source>
        <dbReference type="Proteomes" id="UP000295198"/>
    </source>
</evidence>
<dbReference type="RefSeq" id="WP_134714340.1">
    <property type="nucleotide sequence ID" value="NZ_SDKM01000004.1"/>
</dbReference>
<accession>A0A4Q4ZKR1</accession>
<organism evidence="1 2">
    <name type="scientific">Nocardioides guangzhouensis</name>
    <dbReference type="NCBI Taxonomy" id="2497878"/>
    <lineage>
        <taxon>Bacteria</taxon>
        <taxon>Bacillati</taxon>
        <taxon>Actinomycetota</taxon>
        <taxon>Actinomycetes</taxon>
        <taxon>Propionibacteriales</taxon>
        <taxon>Nocardioidaceae</taxon>
        <taxon>Nocardioides</taxon>
    </lineage>
</organism>
<reference evidence="1 2" key="1">
    <citation type="submission" date="2019-01" db="EMBL/GenBank/DDBJ databases">
        <title>Nocardioides guangzhouensis sp. nov., an actinobacterium isolated from soil.</title>
        <authorList>
            <person name="Fu Y."/>
            <person name="Cai Y."/>
            <person name="Lin Z."/>
            <person name="Chen P."/>
        </authorList>
    </citation>
    <scope>NUCLEOTIDE SEQUENCE [LARGE SCALE GENOMIC DNA]</scope>
    <source>
        <strain evidence="1 2">130</strain>
    </source>
</reference>
<dbReference type="AlphaFoldDB" id="A0A4Q4ZKR1"/>
<dbReference type="SUPFAM" id="SSF55961">
    <property type="entry name" value="Bet v1-like"/>
    <property type="match status" value="1"/>
</dbReference>
<comment type="caution">
    <text evidence="1">The sequence shown here is derived from an EMBL/GenBank/DDBJ whole genome shotgun (WGS) entry which is preliminary data.</text>
</comment>
<dbReference type="EMBL" id="SDKM01000004">
    <property type="protein sequence ID" value="RYP88024.1"/>
    <property type="molecule type" value="Genomic_DNA"/>
</dbReference>
<gene>
    <name evidence="1" type="ORF">EKO23_04015</name>
</gene>
<dbReference type="InterPro" id="IPR019587">
    <property type="entry name" value="Polyketide_cyclase/dehydratase"/>
</dbReference>
<evidence type="ECO:0000313" key="1">
    <source>
        <dbReference type="EMBL" id="RYP88024.1"/>
    </source>
</evidence>
<keyword evidence="2" id="KW-1185">Reference proteome</keyword>
<dbReference type="Pfam" id="PF10604">
    <property type="entry name" value="Polyketide_cyc2"/>
    <property type="match status" value="1"/>
</dbReference>
<dbReference type="Proteomes" id="UP000295198">
    <property type="component" value="Unassembled WGS sequence"/>
</dbReference>
<sequence>MKTQIRHEIEIDAPATAVWEVLTDTAGYPGWNPFIPRLTGELSEGARLSVVIAPPSGRAMTLRPTVLSVRPERELRWLGRLLVPGLFDGEHAFTLERLSGERTLMVQSERFRGVLVRPLHVATERAERGFALMNAALAAEVAARRTRTP</sequence>
<protein>
    <submittedName>
        <fullName evidence="1">SRPBCC domain-containing protein</fullName>
    </submittedName>
</protein>
<dbReference type="OrthoDB" id="191189at2"/>
<dbReference type="PANTHER" id="PTHR36166">
    <property type="entry name" value="CHROMOSOME 9, WHOLE GENOME SHOTGUN SEQUENCE"/>
    <property type="match status" value="1"/>
</dbReference>